<organism evidence="3">
    <name type="scientific">uncultured Caudovirales phage</name>
    <dbReference type="NCBI Taxonomy" id="2100421"/>
    <lineage>
        <taxon>Viruses</taxon>
        <taxon>Duplodnaviria</taxon>
        <taxon>Heunggongvirae</taxon>
        <taxon>Uroviricota</taxon>
        <taxon>Caudoviricetes</taxon>
        <taxon>Peduoviridae</taxon>
        <taxon>Maltschvirus</taxon>
        <taxon>Maltschvirus maltsch</taxon>
    </lineage>
</organism>
<evidence type="ECO:0000256" key="2">
    <source>
        <dbReference type="SAM" id="MobiDB-lite"/>
    </source>
</evidence>
<gene>
    <name evidence="3" type="ORF">UFOVP132_58</name>
</gene>
<dbReference type="EMBL" id="LR796247">
    <property type="protein sequence ID" value="CAB4131292.1"/>
    <property type="molecule type" value="Genomic_DNA"/>
</dbReference>
<feature type="coiled-coil region" evidence="1">
    <location>
        <begin position="218"/>
        <end position="252"/>
    </location>
</feature>
<name>A0A6J5LCT8_9CAUD</name>
<dbReference type="InterPro" id="IPR057966">
    <property type="entry name" value="T4_SCAF"/>
</dbReference>
<feature type="region of interest" description="Disordered" evidence="2">
    <location>
        <begin position="1"/>
        <end position="32"/>
    </location>
</feature>
<proteinExistence type="predicted"/>
<protein>
    <submittedName>
        <fullName evidence="3">Prohead core protein</fullName>
    </submittedName>
</protein>
<dbReference type="Pfam" id="PF25623">
    <property type="entry name" value="T4_CASP"/>
    <property type="match status" value="1"/>
</dbReference>
<keyword evidence="1" id="KW-0175">Coiled coil</keyword>
<evidence type="ECO:0000313" key="3">
    <source>
        <dbReference type="EMBL" id="CAB4131292.1"/>
    </source>
</evidence>
<sequence>MTDQVQNDIEEGTTAANSLHPASQSGGSDEDSKFSVIAKAIGAMHAMRKEDLVKWFDQQQAVFGPGKDYGVGDKSGANQSSIDMAAGAGPKTRDPMPKLSVKEDVEEMFSGSDLTEEFKEKASTLFEAALHARVIAETVRLEEEFDALLEEAVSEINEELTTKVDSYLDYVVESWMEENAVAIESTLRNEVMDEFIEGLKGLFNEHYINIPENKVDVLESLADKVQELEAQLDESINENIEIKKAFVEAEKENVFESFVDGLALSQQEKFKALAEGITFDGDVETYAKKLSIIKEKYFNGEKTAPVSTNIEEETFEGGETLTESAYVDPSVNRYVQAISRSLKK</sequence>
<evidence type="ECO:0000256" key="1">
    <source>
        <dbReference type="SAM" id="Coils"/>
    </source>
</evidence>
<feature type="compositionally biased region" description="Polar residues" evidence="2">
    <location>
        <begin position="14"/>
        <end position="27"/>
    </location>
</feature>
<reference evidence="3" key="1">
    <citation type="submission" date="2020-04" db="EMBL/GenBank/DDBJ databases">
        <authorList>
            <person name="Chiriac C."/>
            <person name="Salcher M."/>
            <person name="Ghai R."/>
            <person name="Kavagutti S V."/>
        </authorList>
    </citation>
    <scope>NUCLEOTIDE SEQUENCE</scope>
</reference>
<accession>A0A6J5LCT8</accession>